<organism evidence="1 2">
    <name type="scientific">Staphylococcus aureus</name>
    <dbReference type="NCBI Taxonomy" id="1280"/>
    <lineage>
        <taxon>Bacteria</taxon>
        <taxon>Bacillati</taxon>
        <taxon>Bacillota</taxon>
        <taxon>Bacilli</taxon>
        <taxon>Bacillales</taxon>
        <taxon>Staphylococcaceae</taxon>
        <taxon>Staphylococcus</taxon>
    </lineage>
</organism>
<evidence type="ECO:0000313" key="1">
    <source>
        <dbReference type="EMBL" id="SUK60852.1"/>
    </source>
</evidence>
<dbReference type="AlphaFoldDB" id="A0A380DZ64"/>
<dbReference type="Proteomes" id="UP000255091">
    <property type="component" value="Unassembled WGS sequence"/>
</dbReference>
<dbReference type="EMBL" id="UHAP01000001">
    <property type="protein sequence ID" value="SUK60852.1"/>
    <property type="molecule type" value="Genomic_DNA"/>
</dbReference>
<reference evidence="1 2" key="1">
    <citation type="submission" date="2018-06" db="EMBL/GenBank/DDBJ databases">
        <authorList>
            <consortium name="Pathogen Informatics"/>
            <person name="Doyle S."/>
        </authorList>
    </citation>
    <scope>NUCLEOTIDE SEQUENCE [LARGE SCALE GENOMIC DNA]</scope>
    <source>
        <strain evidence="1 2">NCTC6133</strain>
    </source>
</reference>
<accession>A0A380DZ64</accession>
<protein>
    <submittedName>
        <fullName evidence="1">Uncharacterized protein</fullName>
    </submittedName>
</protein>
<sequence length="113" mass="12647">MSLPEYKIKSDNIKGNSEETSAVSKISYEIENANNNGLNDESIKRQIKKAQNNNRFPENLSYVRSYTDPKTGTTTSAFLNKDTGKVTLGMTGTNVHKDAILKQTFVFLLIKDI</sequence>
<name>A0A380DZ64_STAAU</name>
<evidence type="ECO:0000313" key="2">
    <source>
        <dbReference type="Proteomes" id="UP000255091"/>
    </source>
</evidence>
<gene>
    <name evidence="1" type="ORF">NCTC6133_03337</name>
</gene>
<proteinExistence type="predicted"/>